<reference evidence="10" key="2">
    <citation type="submission" date="2017-05" db="EMBL/GenBank/DDBJ databases">
        <title>Whole genome sequence of fish pathogenic bacteria, Photobacterium damselae subsp. piscicida, strain 91-197, isolated from hybrid striped bass (Morone sp.) in USA.</title>
        <authorList>
            <person name="Teru Y."/>
            <person name="Hikima J."/>
            <person name="Kono T."/>
            <person name="Sakai M."/>
            <person name="Takano T."/>
            <person name="Hawke J.P."/>
            <person name="Takeyama H."/>
            <person name="Aoki T."/>
        </authorList>
    </citation>
    <scope>NUCLEOTIDE SEQUENCE [LARGE SCALE GENOMIC DNA]</scope>
    <source>
        <strain evidence="10">91-197</strain>
    </source>
</reference>
<evidence type="ECO:0000256" key="5">
    <source>
        <dbReference type="ARBA" id="ARBA00023136"/>
    </source>
</evidence>
<feature type="transmembrane region" description="Helical" evidence="6">
    <location>
        <begin position="156"/>
        <end position="176"/>
    </location>
</feature>
<dbReference type="PANTHER" id="PTHR30485:SF0">
    <property type="entry name" value="NI_FE-HYDROGENASE 1 B-TYPE CYTOCHROME SUBUNIT-RELATED"/>
    <property type="match status" value="1"/>
</dbReference>
<dbReference type="AlphaFoldDB" id="A0A1V1VEG6"/>
<comment type="subcellular location">
    <subcellularLocation>
        <location evidence="1">Cell membrane</location>
        <topology evidence="1">Multi-pass membrane protein</topology>
    </subcellularLocation>
</comment>
<reference evidence="9 11" key="3">
    <citation type="submission" date="2020-09" db="EMBL/GenBank/DDBJ databases">
        <title>Complete, closed and curated genome sequences of Photobacterium damselae subsp. piscicida isolates from Australia indicate localised evolution and additional plasmid-borne pathogenicity mechanisms.</title>
        <authorList>
            <person name="Baseggio L."/>
            <person name="Silayeva O."/>
            <person name="Buller N."/>
            <person name="Landos M."/>
            <person name="Engelstaedter J."/>
            <person name="Barnes A.C."/>
        </authorList>
    </citation>
    <scope>NUCLEOTIDE SEQUENCE [LARGE SCALE GENOMIC DNA]</scope>
    <source>
        <strain evidence="9 11">AS-16-0540-1</strain>
    </source>
</reference>
<sequence length="189" mass="21625">MTEQPFFPKLHRLIHWSLAFAILFMLLTVILRSTWLDKNSMAAMIQSGLSSDNLTITSQQAITIAKSIRNEMFQWHFIVGYVVGLLLVARAYYSKKVGVFMPSPFKKNTIHDRLQGLLYIAFYFFIAAIVVTGLAIHFLGHDFIWYAQFKSFHKLSWWGILGFMVIHIGGVIVANGKHNRNTITKMVNG</sequence>
<feature type="transmembrane region" description="Helical" evidence="6">
    <location>
        <begin position="73"/>
        <end position="93"/>
    </location>
</feature>
<dbReference type="SUPFAM" id="SSF81342">
    <property type="entry name" value="Transmembrane di-heme cytochromes"/>
    <property type="match status" value="1"/>
</dbReference>
<evidence type="ECO:0000256" key="2">
    <source>
        <dbReference type="ARBA" id="ARBA00022475"/>
    </source>
</evidence>
<keyword evidence="3 6" id="KW-0812">Transmembrane</keyword>
<evidence type="ECO:0000259" key="7">
    <source>
        <dbReference type="Pfam" id="PF01292"/>
    </source>
</evidence>
<feature type="transmembrane region" description="Helical" evidence="6">
    <location>
        <begin position="12"/>
        <end position="31"/>
    </location>
</feature>
<keyword evidence="4 6" id="KW-1133">Transmembrane helix</keyword>
<evidence type="ECO:0000313" key="8">
    <source>
        <dbReference type="EMBL" id="BAX55164.1"/>
    </source>
</evidence>
<evidence type="ECO:0000313" key="10">
    <source>
        <dbReference type="Proteomes" id="UP000218676"/>
    </source>
</evidence>
<evidence type="ECO:0000256" key="3">
    <source>
        <dbReference type="ARBA" id="ARBA00022692"/>
    </source>
</evidence>
<keyword evidence="5 6" id="KW-0472">Membrane</keyword>
<dbReference type="InterPro" id="IPR051542">
    <property type="entry name" value="Hydrogenase_cytochrome"/>
</dbReference>
<name>A0A1V1VEG6_PHODP</name>
<evidence type="ECO:0000313" key="9">
    <source>
        <dbReference type="EMBL" id="QOD58446.1"/>
    </source>
</evidence>
<dbReference type="GO" id="GO:0020037">
    <property type="term" value="F:heme binding"/>
    <property type="evidence" value="ECO:0007669"/>
    <property type="project" value="TreeGrafter"/>
</dbReference>
<evidence type="ECO:0000313" key="11">
    <source>
        <dbReference type="Proteomes" id="UP000516656"/>
    </source>
</evidence>
<dbReference type="Proteomes" id="UP000516656">
    <property type="component" value="Chromosome 2"/>
</dbReference>
<dbReference type="Pfam" id="PF01292">
    <property type="entry name" value="Ni_hydr_CYTB"/>
    <property type="match status" value="1"/>
</dbReference>
<evidence type="ECO:0000256" key="1">
    <source>
        <dbReference type="ARBA" id="ARBA00004651"/>
    </source>
</evidence>
<evidence type="ECO:0000256" key="4">
    <source>
        <dbReference type="ARBA" id="ARBA00022989"/>
    </source>
</evidence>
<keyword evidence="2" id="KW-1003">Cell membrane</keyword>
<dbReference type="InterPro" id="IPR016174">
    <property type="entry name" value="Di-haem_cyt_TM"/>
</dbReference>
<reference evidence="8" key="1">
    <citation type="journal article" date="2017" name="Genome Announc.">
        <title>Whole-Genome Sequence of Photobacterium damselae subsp. piscicida Strain 91-197, Isolated from Hybrid Striped Bass (Morone sp.) in the United States.</title>
        <authorList>
            <person name="Teru Y."/>
            <person name="Hikima J."/>
            <person name="Kono T."/>
            <person name="Sakai M."/>
            <person name="Takano T."/>
            <person name="Hawke J.P."/>
            <person name="Takeyama H."/>
            <person name="Aoki T."/>
        </authorList>
    </citation>
    <scope>NUCLEOTIDE SEQUENCE</scope>
    <source>
        <strain evidence="8">91-197</strain>
    </source>
</reference>
<organism evidence="8 10">
    <name type="scientific">Photobacterium damsela subsp. piscicida</name>
    <name type="common">Pasteurella piscicida</name>
    <dbReference type="NCBI Taxonomy" id="38294"/>
    <lineage>
        <taxon>Bacteria</taxon>
        <taxon>Pseudomonadati</taxon>
        <taxon>Pseudomonadota</taxon>
        <taxon>Gammaproteobacteria</taxon>
        <taxon>Vibrionales</taxon>
        <taxon>Vibrionaceae</taxon>
        <taxon>Photobacterium</taxon>
    </lineage>
</organism>
<feature type="transmembrane region" description="Helical" evidence="6">
    <location>
        <begin position="114"/>
        <end position="136"/>
    </location>
</feature>
<dbReference type="GO" id="GO:0022904">
    <property type="term" value="P:respiratory electron transport chain"/>
    <property type="evidence" value="ECO:0007669"/>
    <property type="project" value="InterPro"/>
</dbReference>
<dbReference type="PANTHER" id="PTHR30485">
    <property type="entry name" value="NI/FE-HYDROGENASE 1 B-TYPE CYTOCHROME SUBUNIT"/>
    <property type="match status" value="1"/>
</dbReference>
<gene>
    <name evidence="9" type="ORF">IC627_16330</name>
    <name evidence="8" type="ORF">PDPUS_2_00578</name>
</gene>
<dbReference type="Gene3D" id="1.20.950.20">
    <property type="entry name" value="Transmembrane di-heme cytochromes, Chain C"/>
    <property type="match status" value="1"/>
</dbReference>
<feature type="domain" description="Cytochrome b561 bacterial/Ni-hydrogenase" evidence="7">
    <location>
        <begin position="7"/>
        <end position="189"/>
    </location>
</feature>
<dbReference type="EMBL" id="AP018046">
    <property type="protein sequence ID" value="BAX55164.1"/>
    <property type="molecule type" value="Genomic_DNA"/>
</dbReference>
<dbReference type="GO" id="GO:0005886">
    <property type="term" value="C:plasma membrane"/>
    <property type="evidence" value="ECO:0007669"/>
    <property type="project" value="UniProtKB-SubCell"/>
</dbReference>
<proteinExistence type="predicted"/>
<accession>A0A1V1VEG6</accession>
<evidence type="ECO:0000256" key="6">
    <source>
        <dbReference type="SAM" id="Phobius"/>
    </source>
</evidence>
<dbReference type="RefSeq" id="WP_065171846.1">
    <property type="nucleotide sequence ID" value="NZ_AP018046.1"/>
</dbReference>
<dbReference type="GO" id="GO:0009055">
    <property type="term" value="F:electron transfer activity"/>
    <property type="evidence" value="ECO:0007669"/>
    <property type="project" value="InterPro"/>
</dbReference>
<protein>
    <submittedName>
        <fullName evidence="9">Cytochrome b/b6 domain-containing protein</fullName>
    </submittedName>
</protein>
<dbReference type="EMBL" id="CP061855">
    <property type="protein sequence ID" value="QOD58446.1"/>
    <property type="molecule type" value="Genomic_DNA"/>
</dbReference>
<dbReference type="Proteomes" id="UP000218676">
    <property type="component" value="Chromosome 2"/>
</dbReference>
<dbReference type="InterPro" id="IPR011577">
    <property type="entry name" value="Cyt_b561_bac/Ni-Hgenase"/>
</dbReference>